<dbReference type="InterPro" id="IPR052404">
    <property type="entry name" value="SPP1-like_terminase"/>
</dbReference>
<keyword evidence="1" id="KW-1188">Viral release from host cell</keyword>
<proteinExistence type="predicted"/>
<sequence>MPALTDKQSRFVAEYLVDLNATQAAIRAGYSRTTAQQQGSRLLLNVVVKAAIAERQQKVAAKLEITQEMIAAELAKIGFANMLDYVSIGADGDPYVSLGGMTRDQAAAVAEITVEDFKDGRGEDARDVRKVKFKLHDKKGALVDLGKHLGMFKDQVEHTGNITVEVVRFSDEK</sequence>
<dbReference type="Gene3D" id="1.10.10.1400">
    <property type="entry name" value="Terminase, small subunit, N-terminal DNA-binding domain, HTH motif"/>
    <property type="match status" value="1"/>
</dbReference>
<evidence type="ECO:0000313" key="4">
    <source>
        <dbReference type="Proteomes" id="UP000532162"/>
    </source>
</evidence>
<dbReference type="EMBL" id="JACCPJ010000002">
    <property type="protein sequence ID" value="NZD62908.1"/>
    <property type="molecule type" value="Genomic_DNA"/>
</dbReference>
<evidence type="ECO:0000313" key="3">
    <source>
        <dbReference type="EMBL" id="NZD62908.1"/>
    </source>
</evidence>
<evidence type="ECO:0000256" key="2">
    <source>
        <dbReference type="ARBA" id="ARBA00023219"/>
    </source>
</evidence>
<dbReference type="InterPro" id="IPR005335">
    <property type="entry name" value="Terminase_ssu"/>
</dbReference>
<dbReference type="PANTHER" id="PTHR41328:SF2">
    <property type="entry name" value="TERMINASE SMALL SUBUNIT"/>
    <property type="match status" value="1"/>
</dbReference>
<dbReference type="Pfam" id="PF03592">
    <property type="entry name" value="Terminase_2"/>
    <property type="match status" value="1"/>
</dbReference>
<organism evidence="3 4">
    <name type="scientific">Rhizobium changzhiense</name>
    <dbReference type="NCBI Taxonomy" id="2692317"/>
    <lineage>
        <taxon>Bacteria</taxon>
        <taxon>Pseudomonadati</taxon>
        <taxon>Pseudomonadota</taxon>
        <taxon>Alphaproteobacteria</taxon>
        <taxon>Hyphomicrobiales</taxon>
        <taxon>Rhizobiaceae</taxon>
        <taxon>Rhizobium/Agrobacterium group</taxon>
        <taxon>Rhizobium</taxon>
    </lineage>
</organism>
<keyword evidence="2" id="KW-0231">Viral genome packaging</keyword>
<dbReference type="PANTHER" id="PTHR41328">
    <property type="entry name" value="TERMINASE SMALL SUBUNIT-RELATED"/>
    <property type="match status" value="1"/>
</dbReference>
<protein>
    <submittedName>
        <fullName evidence="3">Terminase small subunit</fullName>
    </submittedName>
</protein>
<evidence type="ECO:0000256" key="1">
    <source>
        <dbReference type="ARBA" id="ARBA00022612"/>
    </source>
</evidence>
<dbReference type="AlphaFoldDB" id="A0A7Z0UCK8"/>
<reference evidence="3 4" key="1">
    <citation type="submission" date="2020-07" db="EMBL/GenBank/DDBJ databases">
        <authorList>
            <person name="Sun Q."/>
        </authorList>
    </citation>
    <scope>NUCLEOTIDE SEQUENCE [LARGE SCALE GENOMIC DNA]</scope>
    <source>
        <strain evidence="3 4">WYCCWR 11290</strain>
    </source>
</reference>
<accession>A0A7Z0UCK8</accession>
<dbReference type="InterPro" id="IPR038713">
    <property type="entry name" value="Terminase_Gp1_N_sf"/>
</dbReference>
<comment type="caution">
    <text evidence="3">The sequence shown here is derived from an EMBL/GenBank/DDBJ whole genome shotgun (WGS) entry which is preliminary data.</text>
</comment>
<dbReference type="RefSeq" id="WP_180695265.1">
    <property type="nucleotide sequence ID" value="NZ_JACCPJ010000002.1"/>
</dbReference>
<dbReference type="Proteomes" id="UP000532162">
    <property type="component" value="Unassembled WGS sequence"/>
</dbReference>
<dbReference type="GO" id="GO:0051276">
    <property type="term" value="P:chromosome organization"/>
    <property type="evidence" value="ECO:0007669"/>
    <property type="project" value="InterPro"/>
</dbReference>
<name>A0A7Z0UCK8_9HYPH</name>
<gene>
    <name evidence="3" type="ORF">HX900_17530</name>
</gene>